<dbReference type="GO" id="GO:0016020">
    <property type="term" value="C:membrane"/>
    <property type="evidence" value="ECO:0007669"/>
    <property type="project" value="UniProtKB-SubCell"/>
</dbReference>
<comment type="catalytic activity">
    <reaction evidence="1">
        <text>ATP + protein L-histidine = ADP + protein N-phospho-L-histidine.</text>
        <dbReference type="EC" id="2.7.13.3"/>
    </reaction>
</comment>
<protein>
    <recommendedName>
        <fullName evidence="3">histidine kinase</fullName>
        <ecNumber evidence="3">2.7.13.3</ecNumber>
    </recommendedName>
</protein>
<dbReference type="PROSITE" id="PS50109">
    <property type="entry name" value="HIS_KIN"/>
    <property type="match status" value="1"/>
</dbReference>
<comment type="caution">
    <text evidence="14">The sequence shown here is derived from an EMBL/GenBank/DDBJ whole genome shotgun (WGS) entry which is preliminary data.</text>
</comment>
<feature type="transmembrane region" description="Helical" evidence="11">
    <location>
        <begin position="153"/>
        <end position="176"/>
    </location>
</feature>
<feature type="domain" description="Histidine kinase" evidence="12">
    <location>
        <begin position="237"/>
        <end position="457"/>
    </location>
</feature>
<evidence type="ECO:0000256" key="3">
    <source>
        <dbReference type="ARBA" id="ARBA00012438"/>
    </source>
</evidence>
<dbReference type="SUPFAM" id="SSF55874">
    <property type="entry name" value="ATPase domain of HSP90 chaperone/DNA topoisomerase II/histidine kinase"/>
    <property type="match status" value="1"/>
</dbReference>
<dbReference type="InterPro" id="IPR005467">
    <property type="entry name" value="His_kinase_dom"/>
</dbReference>
<dbReference type="PROSITE" id="PS50885">
    <property type="entry name" value="HAMP"/>
    <property type="match status" value="1"/>
</dbReference>
<dbReference type="InterPro" id="IPR003661">
    <property type="entry name" value="HisK_dim/P_dom"/>
</dbReference>
<evidence type="ECO:0000259" key="13">
    <source>
        <dbReference type="PROSITE" id="PS50885"/>
    </source>
</evidence>
<feature type="domain" description="HAMP" evidence="13">
    <location>
        <begin position="177"/>
        <end position="229"/>
    </location>
</feature>
<keyword evidence="7 14" id="KW-0418">Kinase</keyword>
<keyword evidence="6 11" id="KW-0812">Transmembrane</keyword>
<dbReference type="Pfam" id="PF00512">
    <property type="entry name" value="HisKA"/>
    <property type="match status" value="1"/>
</dbReference>
<dbReference type="CDD" id="cd00082">
    <property type="entry name" value="HisKA"/>
    <property type="match status" value="1"/>
</dbReference>
<evidence type="ECO:0000256" key="4">
    <source>
        <dbReference type="ARBA" id="ARBA00022553"/>
    </source>
</evidence>
<dbReference type="EMBL" id="RXMA01000033">
    <property type="protein sequence ID" value="RTR15587.1"/>
    <property type="molecule type" value="Genomic_DNA"/>
</dbReference>
<evidence type="ECO:0000256" key="7">
    <source>
        <dbReference type="ARBA" id="ARBA00022777"/>
    </source>
</evidence>
<keyword evidence="9" id="KW-0902">Two-component regulatory system</keyword>
<reference evidence="14 15" key="1">
    <citation type="submission" date="2018-12" db="EMBL/GenBank/DDBJ databases">
        <authorList>
            <person name="Yang Y."/>
        </authorList>
    </citation>
    <scope>NUCLEOTIDE SEQUENCE [LARGE SCALE GENOMIC DNA]</scope>
    <source>
        <strain evidence="14 15">L-25-5w-1</strain>
    </source>
</reference>
<accession>A0A3S0K7R4</accession>
<comment type="subcellular location">
    <subcellularLocation>
        <location evidence="2">Membrane</location>
    </subcellularLocation>
</comment>
<dbReference type="InterPro" id="IPR036890">
    <property type="entry name" value="HATPase_C_sf"/>
</dbReference>
<evidence type="ECO:0000313" key="15">
    <source>
        <dbReference type="Proteomes" id="UP000277007"/>
    </source>
</evidence>
<keyword evidence="11" id="KW-0472">Membrane</keyword>
<feature type="compositionally biased region" description="Polar residues" evidence="10">
    <location>
        <begin position="464"/>
        <end position="475"/>
    </location>
</feature>
<dbReference type="InterPro" id="IPR036097">
    <property type="entry name" value="HisK_dim/P_sf"/>
</dbReference>
<keyword evidence="15" id="KW-1185">Reference proteome</keyword>
<dbReference type="InterPro" id="IPR050428">
    <property type="entry name" value="TCS_sensor_his_kinase"/>
</dbReference>
<keyword evidence="4" id="KW-0597">Phosphoprotein</keyword>
<dbReference type="GO" id="GO:0000155">
    <property type="term" value="F:phosphorelay sensor kinase activity"/>
    <property type="evidence" value="ECO:0007669"/>
    <property type="project" value="InterPro"/>
</dbReference>
<dbReference type="PANTHER" id="PTHR45436">
    <property type="entry name" value="SENSOR HISTIDINE KINASE YKOH"/>
    <property type="match status" value="1"/>
</dbReference>
<dbReference type="RefSeq" id="WP_126619771.1">
    <property type="nucleotide sequence ID" value="NZ_JBHUCY010000026.1"/>
</dbReference>
<organism evidence="14 15">
    <name type="scientific">Azospirillum griseum</name>
    <dbReference type="NCBI Taxonomy" id="2496639"/>
    <lineage>
        <taxon>Bacteria</taxon>
        <taxon>Pseudomonadati</taxon>
        <taxon>Pseudomonadota</taxon>
        <taxon>Alphaproteobacteria</taxon>
        <taxon>Rhodospirillales</taxon>
        <taxon>Azospirillaceae</taxon>
        <taxon>Azospirillum</taxon>
    </lineage>
</organism>
<dbReference type="AlphaFoldDB" id="A0A3S0K7R4"/>
<dbReference type="SUPFAM" id="SSF47384">
    <property type="entry name" value="Homodimeric domain of signal transducing histidine kinase"/>
    <property type="match status" value="1"/>
</dbReference>
<evidence type="ECO:0000256" key="2">
    <source>
        <dbReference type="ARBA" id="ARBA00004370"/>
    </source>
</evidence>
<evidence type="ECO:0000256" key="1">
    <source>
        <dbReference type="ARBA" id="ARBA00000085"/>
    </source>
</evidence>
<evidence type="ECO:0000256" key="10">
    <source>
        <dbReference type="SAM" id="MobiDB-lite"/>
    </source>
</evidence>
<sequence length="475" mass="51128">MLSIRARLQRRLAWLIAAVWAPASALIIIAVALEYRQSIHNRTAHTAQLILAFASSQPTPTVATPPMTMPRLEGWRGPDADLGDYLVVVSRHGRLLYSSEALPSDRLLALPMHGEADVGDTTRIFHGFEDERSGTRVVIGVNLFDPLFSSLHVAGLVAAYVLVSTVLIAITLGVGVRSGLVPLGAFAEQVCERGEDNLEPLDEMEAPDELRGVARALNALMAGLRVVLARERDFVSSAAHELRTPLTAIRAQVEALGEELPDHSRPRFANILQATDRAGRLISQLLDVTRSQSVDLTQNPADRVDLVGLVQSVVADLVPLANRRKVEVVLESPRSAWVTTRPELLAIVLRNIVENALKYAGTPGRVVVTITPVADTVVTDPTAFDLLVEDDGPGLVPEAFQRAFARFQRLGRSGDEGVGLGLSIVAELCQRMGVPVERLEPGALGGLLVHLRLPGTPPPRPATVASSVQTVAPSR</sequence>
<dbReference type="Pfam" id="PF02518">
    <property type="entry name" value="HATPase_c"/>
    <property type="match status" value="1"/>
</dbReference>
<name>A0A3S0K7R4_9PROT</name>
<dbReference type="SMART" id="SM00387">
    <property type="entry name" value="HATPase_c"/>
    <property type="match status" value="1"/>
</dbReference>
<feature type="transmembrane region" description="Helical" evidence="11">
    <location>
        <begin position="12"/>
        <end position="33"/>
    </location>
</feature>
<dbReference type="SMART" id="SM00388">
    <property type="entry name" value="HisKA"/>
    <property type="match status" value="1"/>
</dbReference>
<dbReference type="Proteomes" id="UP000277007">
    <property type="component" value="Unassembled WGS sequence"/>
</dbReference>
<gene>
    <name evidence="14" type="ORF">EJ903_22740</name>
</gene>
<dbReference type="InterPro" id="IPR003594">
    <property type="entry name" value="HATPase_dom"/>
</dbReference>
<dbReference type="PANTHER" id="PTHR45436:SF5">
    <property type="entry name" value="SENSOR HISTIDINE KINASE TRCS"/>
    <property type="match status" value="1"/>
</dbReference>
<keyword evidence="8 11" id="KW-1133">Transmembrane helix</keyword>
<keyword evidence="5" id="KW-0808">Transferase</keyword>
<dbReference type="Gene3D" id="1.10.287.130">
    <property type="match status" value="1"/>
</dbReference>
<evidence type="ECO:0000256" key="8">
    <source>
        <dbReference type="ARBA" id="ARBA00022989"/>
    </source>
</evidence>
<evidence type="ECO:0000256" key="6">
    <source>
        <dbReference type="ARBA" id="ARBA00022692"/>
    </source>
</evidence>
<evidence type="ECO:0000313" key="14">
    <source>
        <dbReference type="EMBL" id="RTR15587.1"/>
    </source>
</evidence>
<evidence type="ECO:0000256" key="5">
    <source>
        <dbReference type="ARBA" id="ARBA00022679"/>
    </source>
</evidence>
<proteinExistence type="predicted"/>
<evidence type="ECO:0000256" key="9">
    <source>
        <dbReference type="ARBA" id="ARBA00023012"/>
    </source>
</evidence>
<dbReference type="Gene3D" id="3.30.565.10">
    <property type="entry name" value="Histidine kinase-like ATPase, C-terminal domain"/>
    <property type="match status" value="1"/>
</dbReference>
<feature type="region of interest" description="Disordered" evidence="10">
    <location>
        <begin position="455"/>
        <end position="475"/>
    </location>
</feature>
<evidence type="ECO:0000256" key="11">
    <source>
        <dbReference type="SAM" id="Phobius"/>
    </source>
</evidence>
<dbReference type="OrthoDB" id="9809766at2"/>
<evidence type="ECO:0000259" key="12">
    <source>
        <dbReference type="PROSITE" id="PS50109"/>
    </source>
</evidence>
<dbReference type="EC" id="2.7.13.3" evidence="3"/>
<dbReference type="InterPro" id="IPR003660">
    <property type="entry name" value="HAMP_dom"/>
</dbReference>